<dbReference type="Pfam" id="PF06429">
    <property type="entry name" value="Flg_bbr_C"/>
    <property type="match status" value="1"/>
</dbReference>
<accession>A0A8J6TH52</accession>
<keyword evidence="6 7" id="KW-0975">Bacterial flagellum</keyword>
<dbReference type="Pfam" id="PF22638">
    <property type="entry name" value="FlgK_D1"/>
    <property type="match status" value="1"/>
</dbReference>
<proteinExistence type="inferred from homology"/>
<keyword evidence="5 7" id="KW-0964">Secreted</keyword>
<reference evidence="11 12" key="1">
    <citation type="submission" date="2020-08" db="EMBL/GenBank/DDBJ databases">
        <title>Bridging the membrane lipid divide: bacteria of the FCB group superphylum have the potential to synthesize archaeal ether lipids.</title>
        <authorList>
            <person name="Villanueva L."/>
            <person name="Von Meijenfeldt F.A.B."/>
            <person name="Westbye A.B."/>
            <person name="Yadav S."/>
            <person name="Hopmans E.C."/>
            <person name="Dutilh B.E."/>
            <person name="Sinninghe Damste J.S."/>
        </authorList>
    </citation>
    <scope>NUCLEOTIDE SEQUENCE [LARGE SCALE GENOMIC DNA]</scope>
    <source>
        <strain evidence="11">NIOZ-UU30</strain>
    </source>
</reference>
<dbReference type="GO" id="GO:0005198">
    <property type="term" value="F:structural molecule activity"/>
    <property type="evidence" value="ECO:0007669"/>
    <property type="project" value="UniProtKB-UniRule"/>
</dbReference>
<dbReference type="EMBL" id="JACNJH010000134">
    <property type="protein sequence ID" value="MBC8361445.1"/>
    <property type="molecule type" value="Genomic_DNA"/>
</dbReference>
<dbReference type="Proteomes" id="UP000603434">
    <property type="component" value="Unassembled WGS sequence"/>
</dbReference>
<keyword evidence="11" id="KW-0969">Cilium</keyword>
<dbReference type="GO" id="GO:0005576">
    <property type="term" value="C:extracellular region"/>
    <property type="evidence" value="ECO:0007669"/>
    <property type="project" value="UniProtKB-SubCell"/>
</dbReference>
<evidence type="ECO:0000256" key="7">
    <source>
        <dbReference type="RuleBase" id="RU362065"/>
    </source>
</evidence>
<gene>
    <name evidence="7 11" type="primary">flgK</name>
    <name evidence="11" type="ORF">H8E23_08615</name>
</gene>
<evidence type="ECO:0000256" key="4">
    <source>
        <dbReference type="ARBA" id="ARBA00016244"/>
    </source>
</evidence>
<name>A0A8J6TH52_9BACT</name>
<organism evidence="11 12">
    <name type="scientific">Candidatus Desulfatibia profunda</name>
    <dbReference type="NCBI Taxonomy" id="2841695"/>
    <lineage>
        <taxon>Bacteria</taxon>
        <taxon>Pseudomonadati</taxon>
        <taxon>Thermodesulfobacteriota</taxon>
        <taxon>Desulfobacteria</taxon>
        <taxon>Desulfobacterales</taxon>
        <taxon>Desulfobacterales incertae sedis</taxon>
        <taxon>Candidatus Desulfatibia</taxon>
    </lineage>
</organism>
<comment type="similarity">
    <text evidence="3 7">Belongs to the flagella basal body rod proteins family.</text>
</comment>
<evidence type="ECO:0000259" key="9">
    <source>
        <dbReference type="Pfam" id="PF06429"/>
    </source>
</evidence>
<dbReference type="PANTHER" id="PTHR30033">
    <property type="entry name" value="FLAGELLAR HOOK-ASSOCIATED PROTEIN 1"/>
    <property type="match status" value="1"/>
</dbReference>
<dbReference type="InterPro" id="IPR053927">
    <property type="entry name" value="FlgK_helical"/>
</dbReference>
<dbReference type="InterPro" id="IPR010930">
    <property type="entry name" value="Flg_bb/hook_C_dom"/>
</dbReference>
<feature type="domain" description="Flagellar basal-body/hook protein C-terminal" evidence="9">
    <location>
        <begin position="555"/>
        <end position="594"/>
    </location>
</feature>
<feature type="domain" description="Flagellar basal body rod protein N-terminal" evidence="8">
    <location>
        <begin position="7"/>
        <end position="36"/>
    </location>
</feature>
<keyword evidence="11" id="KW-0282">Flagellum</keyword>
<dbReference type="AlphaFoldDB" id="A0A8J6TH52"/>
<dbReference type="GO" id="GO:0044780">
    <property type="term" value="P:bacterial-type flagellum assembly"/>
    <property type="evidence" value="ECO:0007669"/>
    <property type="project" value="InterPro"/>
</dbReference>
<evidence type="ECO:0000259" key="8">
    <source>
        <dbReference type="Pfam" id="PF00460"/>
    </source>
</evidence>
<dbReference type="SUPFAM" id="SSF64518">
    <property type="entry name" value="Phase 1 flagellin"/>
    <property type="match status" value="1"/>
</dbReference>
<dbReference type="GO" id="GO:0009424">
    <property type="term" value="C:bacterial-type flagellum hook"/>
    <property type="evidence" value="ECO:0007669"/>
    <property type="project" value="UniProtKB-UniRule"/>
</dbReference>
<comment type="subcellular location">
    <subcellularLocation>
        <location evidence="1 7">Bacterial flagellum</location>
    </subcellularLocation>
    <subcellularLocation>
        <location evidence="2 7">Secreted</location>
    </subcellularLocation>
</comment>
<evidence type="ECO:0000313" key="12">
    <source>
        <dbReference type="Proteomes" id="UP000603434"/>
    </source>
</evidence>
<evidence type="ECO:0000256" key="3">
    <source>
        <dbReference type="ARBA" id="ARBA00009677"/>
    </source>
</evidence>
<evidence type="ECO:0000256" key="6">
    <source>
        <dbReference type="ARBA" id="ARBA00023143"/>
    </source>
</evidence>
<dbReference type="Pfam" id="PF00460">
    <property type="entry name" value="Flg_bb_rod"/>
    <property type="match status" value="1"/>
</dbReference>
<dbReference type="InterPro" id="IPR002371">
    <property type="entry name" value="FlgK"/>
</dbReference>
<dbReference type="InterPro" id="IPR010810">
    <property type="entry name" value="Flagellin_hook_IN_motif"/>
</dbReference>
<dbReference type="InterPro" id="IPR001444">
    <property type="entry name" value="Flag_bb_rod_N"/>
</dbReference>
<protein>
    <recommendedName>
        <fullName evidence="4 7">Flagellar hook-associated protein 1</fullName>
        <shortName evidence="7">HAP1</shortName>
    </recommendedName>
</protein>
<sequence length="595" mass="63818">MSLGLVLDIAKTALAAQKYALNVTGHNIANVNTPGYSRQSPIMEAQEPSTYAGKVMGRGVLMNQIVRVCDQFIEDRLMQEKSSMFSSKEMENYMQILESSFSENSTASISSILSDFWNMWHDVSNNPSGVPERIALYEHSMLLAEQFNKLDADLGQMTTDLTAAVSVGIEKANEITAKIAQLNDKIVRMGANSSANDLWDMRNTLISELSEYLDVKTFAQDNGSLTVVTAMGYILVHANTSFDLQMGGAGGDQVQWLGSNGETVDITDYITSGKMGGWLDMRDEIVAKYNLDLDAVVKEFTWTVNQQHSQGIGQAGFTSVTGTYSATAPAAAITASGLSYQDKVDDSNKTFKIWLYDTNGDPYDSDLVTAGLQGNPITITVTSGMTINELVTAIDNGTGVQASLDSQNRVTISINTGEIATLGSLAFSEDNSNVLAALGINTFFQGAGAGSISINSVISNKDYIATAQIDANGNYTAGDNSNALAMIDLQYASTAIAQWTCDRINGNTQGSITTTIEGYYHAMAGSIGITSASITSSRAFNEAMVNKLSGIRDSISAVSLDEEMTNLIKFQHAYTAAAKLVSVADEMMATLLQIK</sequence>
<dbReference type="Pfam" id="PF07196">
    <property type="entry name" value="Flagellin_IN"/>
    <property type="match status" value="1"/>
</dbReference>
<feature type="domain" description="Flagellar hook-associated protein FlgK helical" evidence="10">
    <location>
        <begin position="96"/>
        <end position="316"/>
    </location>
</feature>
<evidence type="ECO:0000256" key="1">
    <source>
        <dbReference type="ARBA" id="ARBA00004365"/>
    </source>
</evidence>
<evidence type="ECO:0000259" key="10">
    <source>
        <dbReference type="Pfam" id="PF22638"/>
    </source>
</evidence>
<dbReference type="PRINTS" id="PR01005">
    <property type="entry name" value="FLGHOOKAP1"/>
</dbReference>
<evidence type="ECO:0000313" key="11">
    <source>
        <dbReference type="EMBL" id="MBC8361445.1"/>
    </source>
</evidence>
<keyword evidence="11" id="KW-0966">Cell projection</keyword>
<dbReference type="NCBIfam" id="TIGR02492">
    <property type="entry name" value="flgK_ends"/>
    <property type="match status" value="1"/>
</dbReference>
<evidence type="ECO:0000256" key="2">
    <source>
        <dbReference type="ARBA" id="ARBA00004613"/>
    </source>
</evidence>
<dbReference type="PANTHER" id="PTHR30033:SF1">
    <property type="entry name" value="FLAGELLAR HOOK-ASSOCIATED PROTEIN 1"/>
    <property type="match status" value="1"/>
</dbReference>
<comment type="caution">
    <text evidence="11">The sequence shown here is derived from an EMBL/GenBank/DDBJ whole genome shotgun (WGS) entry which is preliminary data.</text>
</comment>
<evidence type="ECO:0000256" key="5">
    <source>
        <dbReference type="ARBA" id="ARBA00022525"/>
    </source>
</evidence>